<protein>
    <submittedName>
        <fullName evidence="1">Uncharacterized protein</fullName>
    </submittedName>
</protein>
<organism evidence="1 2">
    <name type="scientific">Cupriavidus necator</name>
    <name type="common">Alcaligenes eutrophus</name>
    <name type="synonym">Ralstonia eutropha</name>
    <dbReference type="NCBI Taxonomy" id="106590"/>
    <lineage>
        <taxon>Bacteria</taxon>
        <taxon>Pseudomonadati</taxon>
        <taxon>Pseudomonadota</taxon>
        <taxon>Betaproteobacteria</taxon>
        <taxon>Burkholderiales</taxon>
        <taxon>Burkholderiaceae</taxon>
        <taxon>Cupriavidus</taxon>
    </lineage>
</organism>
<accession>A0A367PRJ5</accession>
<dbReference type="AlphaFoldDB" id="A0A367PRJ5"/>
<evidence type="ECO:0000313" key="2">
    <source>
        <dbReference type="Proteomes" id="UP000253501"/>
    </source>
</evidence>
<dbReference type="Proteomes" id="UP000253501">
    <property type="component" value="Unassembled WGS sequence"/>
</dbReference>
<dbReference type="EMBL" id="QDHA01000001">
    <property type="protein sequence ID" value="RCJ10458.1"/>
    <property type="molecule type" value="Genomic_DNA"/>
</dbReference>
<gene>
    <name evidence="1" type="ORF">DDK22_00395</name>
</gene>
<reference evidence="1 2" key="1">
    <citation type="submission" date="2018-04" db="EMBL/GenBank/DDBJ databases">
        <title>Cupriavidus necator CR12 genome sequencing and assembly.</title>
        <authorList>
            <person name="Ben Fekih I."/>
            <person name="Mazhar H.S."/>
            <person name="Bello S.K."/>
            <person name="Rensing C."/>
        </authorList>
    </citation>
    <scope>NUCLEOTIDE SEQUENCE [LARGE SCALE GENOMIC DNA]</scope>
    <source>
        <strain evidence="1 2">CR12</strain>
    </source>
</reference>
<name>A0A367PRJ5_CUPNE</name>
<sequence>MYEYYKPLRNRLRKYALRPCLQQLWHIFEHVRNDRSSPYPDMSLRGMVHPWELSVLARELVLNAGDFSVGKTFRHAPHFIEAITEVKKTARAVQNEVVTAANVVDEAPAMIYQQFPWHSRLTHRSMLRSWRLLSSPEMAKIVARVKRMDVKTIFRLGIHTAAQLRDHPTVTASTEFSKIGIPRETSERFFASISTTVGALRAQAQDQQRYDRNWFYTWNPLEVTPLLALDAAKPNLLTGPIPEYVLLVLAQGLYYDLVNEPDFNEYGYAFEDSVGGILRMLFPDPGYAIQQETPYFVGKSRKDGVDWIVSDGTAHLFIECKTKRLRLDAKMAGDANAIRAQLDALASMVVQHYKNIGDAKDGLTQWKPDGLPIYPIVLTLEDWHLFGPAVEHQLDALVRAKLNRANLPPSMMVDMPFTVVGIDDFVEGGAVASRLGLDAFFREKMSQTFRYWKFVDYAVHQWPELTASVEIPPVWGSLDELLVSDEIRR</sequence>
<proteinExistence type="predicted"/>
<comment type="caution">
    <text evidence="1">The sequence shown here is derived from an EMBL/GenBank/DDBJ whole genome shotgun (WGS) entry which is preliminary data.</text>
</comment>
<evidence type="ECO:0000313" key="1">
    <source>
        <dbReference type="EMBL" id="RCJ10458.1"/>
    </source>
</evidence>
<dbReference type="RefSeq" id="WP_114130195.1">
    <property type="nucleotide sequence ID" value="NZ_CP068436.1"/>
</dbReference>